<evidence type="ECO:0000256" key="3">
    <source>
        <dbReference type="ARBA" id="ARBA00022795"/>
    </source>
</evidence>
<reference evidence="7" key="1">
    <citation type="submission" date="2016-10" db="EMBL/GenBank/DDBJ databases">
        <authorList>
            <person name="Varghese N."/>
            <person name="Submissions S."/>
        </authorList>
    </citation>
    <scope>NUCLEOTIDE SEQUENCE [LARGE SCALE GENOMIC DNA]</scope>
    <source>
        <strain evidence="7">DSM 173</strain>
    </source>
</reference>
<organism evidence="6 7">
    <name type="scientific">Allochromatium warmingii</name>
    <name type="common">Chromatium warmingii</name>
    <dbReference type="NCBI Taxonomy" id="61595"/>
    <lineage>
        <taxon>Bacteria</taxon>
        <taxon>Pseudomonadati</taxon>
        <taxon>Pseudomonadota</taxon>
        <taxon>Gammaproteobacteria</taxon>
        <taxon>Chromatiales</taxon>
        <taxon>Chromatiaceae</taxon>
        <taxon>Allochromatium</taxon>
    </lineage>
</organism>
<name>A0A1H3BGR8_ALLWA</name>
<dbReference type="AlphaFoldDB" id="A0A1H3BGR8"/>
<sequence length="111" mass="12553">MTTLTDLINDLTAATDQMHPAALGNDWELVERLQKRRRVLIDTIVARTEREPITDADAERLRAVQRQEAMVAALARTRRRALAQAIAQLPKTVRSDNTLSRMQRAYRDGSG</sequence>
<accession>A0A1H3BGR8</accession>
<dbReference type="Gene3D" id="1.20.58.380">
    <property type="entry name" value="Flagellar protein flit"/>
    <property type="match status" value="1"/>
</dbReference>
<comment type="subcellular location">
    <subcellularLocation>
        <location evidence="1">Cytoplasm</location>
        <location evidence="1">Cytosol</location>
    </subcellularLocation>
</comment>
<keyword evidence="4" id="KW-0143">Chaperone</keyword>
<evidence type="ECO:0000256" key="5">
    <source>
        <dbReference type="ARBA" id="ARBA00093797"/>
    </source>
</evidence>
<dbReference type="Pfam" id="PF05400">
    <property type="entry name" value="FliT"/>
    <property type="match status" value="1"/>
</dbReference>
<dbReference type="InterPro" id="IPR008622">
    <property type="entry name" value="FliT"/>
</dbReference>
<evidence type="ECO:0000256" key="4">
    <source>
        <dbReference type="ARBA" id="ARBA00023186"/>
    </source>
</evidence>
<gene>
    <name evidence="6" type="ORF">SAMN05421644_1039</name>
</gene>
<dbReference type="EMBL" id="FNOW01000003">
    <property type="protein sequence ID" value="SDX40574.1"/>
    <property type="molecule type" value="Genomic_DNA"/>
</dbReference>
<dbReference type="RefSeq" id="WP_091331739.1">
    <property type="nucleotide sequence ID" value="NZ_FNOW01000003.1"/>
</dbReference>
<evidence type="ECO:0000313" key="7">
    <source>
        <dbReference type="Proteomes" id="UP000198672"/>
    </source>
</evidence>
<dbReference type="GO" id="GO:0044781">
    <property type="term" value="P:bacterial-type flagellum organization"/>
    <property type="evidence" value="ECO:0007669"/>
    <property type="project" value="UniProtKB-KW"/>
</dbReference>
<dbReference type="Proteomes" id="UP000198672">
    <property type="component" value="Unassembled WGS sequence"/>
</dbReference>
<evidence type="ECO:0000313" key="6">
    <source>
        <dbReference type="EMBL" id="SDX40574.1"/>
    </source>
</evidence>
<evidence type="ECO:0000256" key="1">
    <source>
        <dbReference type="ARBA" id="ARBA00004514"/>
    </source>
</evidence>
<proteinExistence type="predicted"/>
<keyword evidence="3" id="KW-1005">Bacterial flagellum biogenesis</keyword>
<keyword evidence="7" id="KW-1185">Reference proteome</keyword>
<keyword evidence="2" id="KW-0963">Cytoplasm</keyword>
<protein>
    <recommendedName>
        <fullName evidence="5">Flagellar protein FliT</fullName>
    </recommendedName>
</protein>
<dbReference type="OrthoDB" id="5772507at2"/>
<evidence type="ECO:0000256" key="2">
    <source>
        <dbReference type="ARBA" id="ARBA00022490"/>
    </source>
</evidence>